<organism evidence="2 3">
    <name type="scientific">Mycobacterium phage MosMoris</name>
    <dbReference type="NCBI Taxonomy" id="1471542"/>
    <lineage>
        <taxon>Viruses</taxon>
        <taxon>Duplodnaviria</taxon>
        <taxon>Heunggongvirae</taxon>
        <taxon>Uroviricota</taxon>
        <taxon>Caudoviricetes</taxon>
        <taxon>Marvinvirus</taxon>
        <taxon>Marvinvirus mosmoris</taxon>
    </lineage>
</organism>
<protein>
    <submittedName>
        <fullName evidence="2">Uncharacterized protein</fullName>
    </submittedName>
</protein>
<evidence type="ECO:0000313" key="3">
    <source>
        <dbReference type="Proteomes" id="UP000024435"/>
    </source>
</evidence>
<dbReference type="KEGG" id="vg:19487454"/>
<proteinExistence type="predicted"/>
<sequence length="88" mass="9372">MSDESIEKVAPRRPKARTEGVSAPSDGVGLRLEALRLAVDTVAGARGFTTTQVLYTADLYNQYLTNGALPPLKQVQAPAQEEGTDAEV</sequence>
<keyword evidence="3" id="KW-1185">Reference proteome</keyword>
<gene>
    <name evidence="2" type="primary">16</name>
    <name evidence="2" type="ORF">PBI_MOSMORIS_16</name>
</gene>
<dbReference type="EMBL" id="KJ538721">
    <property type="protein sequence ID" value="AHY84090.1"/>
    <property type="molecule type" value="Genomic_DNA"/>
</dbReference>
<name>A0A023ZY35_9CAUD</name>
<dbReference type="RefSeq" id="YP_009031526.1">
    <property type="nucleotide sequence ID" value="NC_024138.1"/>
</dbReference>
<evidence type="ECO:0000313" key="2">
    <source>
        <dbReference type="EMBL" id="AHY84090.1"/>
    </source>
</evidence>
<dbReference type="GeneID" id="19487454"/>
<reference evidence="2 3" key="1">
    <citation type="submission" date="2014-03" db="EMBL/GenBank/DDBJ databases">
        <authorList>
            <person name="Bragg J."/>
            <person name="Dehn A."/>
            <person name="Hefner M."/>
            <person name="McHugh D."/>
            <person name="Petersen P."/>
            <person name="Zeba F."/>
            <person name="Zegers G.P."/>
            <person name="Page S.T."/>
            <person name="Bradley K.W."/>
            <person name="Clarke D.Q."/>
            <person name="Lewis M.F."/>
            <person name="Barker L.P."/>
            <person name="Bailey C."/>
            <person name="Asai D.J."/>
            <person name="Garber M.L."/>
            <person name="Bowman C.A."/>
            <person name="Russell D.A."/>
            <person name="Pope W.H."/>
            <person name="Jacobs-Sera D."/>
            <person name="Hendrix R.W."/>
            <person name="Hatfull G.F."/>
        </authorList>
    </citation>
    <scope>NUCLEOTIDE SEQUENCE [LARGE SCALE GENOMIC DNA]</scope>
</reference>
<feature type="compositionally biased region" description="Basic and acidic residues" evidence="1">
    <location>
        <begin position="1"/>
        <end position="10"/>
    </location>
</feature>
<evidence type="ECO:0000256" key="1">
    <source>
        <dbReference type="SAM" id="MobiDB-lite"/>
    </source>
</evidence>
<feature type="region of interest" description="Disordered" evidence="1">
    <location>
        <begin position="1"/>
        <end position="26"/>
    </location>
</feature>
<accession>A0A023ZY35</accession>
<dbReference type="Proteomes" id="UP000024435">
    <property type="component" value="Segment"/>
</dbReference>